<gene>
    <name evidence="2" type="ORF">PGLA2088_LOCUS35498</name>
</gene>
<dbReference type="EMBL" id="CAJNNW010031854">
    <property type="protein sequence ID" value="CAE8709527.1"/>
    <property type="molecule type" value="Genomic_DNA"/>
</dbReference>
<accession>A0A813KU86</accession>
<evidence type="ECO:0000313" key="3">
    <source>
        <dbReference type="Proteomes" id="UP000626109"/>
    </source>
</evidence>
<dbReference type="InterPro" id="IPR051604">
    <property type="entry name" value="Ergot_Alk_Oxidoreductase"/>
</dbReference>
<dbReference type="InterPro" id="IPR036291">
    <property type="entry name" value="NAD(P)-bd_dom_sf"/>
</dbReference>
<dbReference type="AlphaFoldDB" id="A0A813KU86"/>
<dbReference type="PANTHER" id="PTHR43162">
    <property type="match status" value="1"/>
</dbReference>
<proteinExistence type="predicted"/>
<sequence length="298" mass="31325">MFIVAGASGNVGSAAVRKLAESGAAVKALTRSSTSDKVAPLKGLANVEVVECDLTDTSALASVFAGVKGAILTSGNCKEQVEAEKNFIDCAVAAGCPFLVKLGTVRSYTAEDSPCEYARYHAEIEKHLAETAGAMKWAVLSPNWFMSNHLGDVFGTLPNNVVVYPVGPDSKASMVDPRDVGDIAAKMILASDASAYHGLKLDISGPEAVSVAQMAQLYSEALGRPVTAIQCSNDEWVAGAVGAGFQEWLARAITLNFEKWEEGALCFPTAPEVLALAPPQRTVAAWIKEWAPRSPPPA</sequence>
<dbReference type="Proteomes" id="UP000626109">
    <property type="component" value="Unassembled WGS sequence"/>
</dbReference>
<dbReference type="PANTHER" id="PTHR43162:SF1">
    <property type="entry name" value="PRESTALK A DIFFERENTIATION PROTEIN A"/>
    <property type="match status" value="1"/>
</dbReference>
<dbReference type="Gene3D" id="3.40.50.720">
    <property type="entry name" value="NAD(P)-binding Rossmann-like Domain"/>
    <property type="match status" value="1"/>
</dbReference>
<dbReference type="SUPFAM" id="SSF51735">
    <property type="entry name" value="NAD(P)-binding Rossmann-fold domains"/>
    <property type="match status" value="1"/>
</dbReference>
<dbReference type="Gene3D" id="3.90.25.10">
    <property type="entry name" value="UDP-galactose 4-epimerase, domain 1"/>
    <property type="match status" value="1"/>
</dbReference>
<name>A0A813KU86_POLGL</name>
<feature type="domain" description="NmrA-like" evidence="1">
    <location>
        <begin position="3"/>
        <end position="233"/>
    </location>
</feature>
<dbReference type="Pfam" id="PF05368">
    <property type="entry name" value="NmrA"/>
    <property type="match status" value="1"/>
</dbReference>
<comment type="caution">
    <text evidence="2">The sequence shown here is derived from an EMBL/GenBank/DDBJ whole genome shotgun (WGS) entry which is preliminary data.</text>
</comment>
<reference evidence="2" key="1">
    <citation type="submission" date="2021-02" db="EMBL/GenBank/DDBJ databases">
        <authorList>
            <person name="Dougan E. K."/>
            <person name="Rhodes N."/>
            <person name="Thang M."/>
            <person name="Chan C."/>
        </authorList>
    </citation>
    <scope>NUCLEOTIDE SEQUENCE</scope>
</reference>
<dbReference type="InterPro" id="IPR008030">
    <property type="entry name" value="NmrA-like"/>
</dbReference>
<evidence type="ECO:0000313" key="2">
    <source>
        <dbReference type="EMBL" id="CAE8709527.1"/>
    </source>
</evidence>
<protein>
    <recommendedName>
        <fullName evidence="1">NmrA-like domain-containing protein</fullName>
    </recommendedName>
</protein>
<evidence type="ECO:0000259" key="1">
    <source>
        <dbReference type="Pfam" id="PF05368"/>
    </source>
</evidence>
<organism evidence="2 3">
    <name type="scientific">Polarella glacialis</name>
    <name type="common">Dinoflagellate</name>
    <dbReference type="NCBI Taxonomy" id="89957"/>
    <lineage>
        <taxon>Eukaryota</taxon>
        <taxon>Sar</taxon>
        <taxon>Alveolata</taxon>
        <taxon>Dinophyceae</taxon>
        <taxon>Suessiales</taxon>
        <taxon>Suessiaceae</taxon>
        <taxon>Polarella</taxon>
    </lineage>
</organism>